<dbReference type="NCBIfam" id="TIGR02887">
    <property type="entry name" value="spore_ger_x_C"/>
    <property type="match status" value="1"/>
</dbReference>
<evidence type="ECO:0000256" key="6">
    <source>
        <dbReference type="ARBA" id="ARBA00023139"/>
    </source>
</evidence>
<dbReference type="GO" id="GO:0016020">
    <property type="term" value="C:membrane"/>
    <property type="evidence" value="ECO:0007669"/>
    <property type="project" value="UniProtKB-SubCell"/>
</dbReference>
<proteinExistence type="inferred from homology"/>
<feature type="chain" id="PRO_5036788578" description="Germination protein, Ger(X)C family" evidence="8">
    <location>
        <begin position="24"/>
        <end position="383"/>
    </location>
</feature>
<feature type="domain" description="Spore germination GerAC-like C-terminal" evidence="9">
    <location>
        <begin position="218"/>
        <end position="376"/>
    </location>
</feature>
<evidence type="ECO:0000256" key="5">
    <source>
        <dbReference type="ARBA" id="ARBA00023136"/>
    </source>
</evidence>
<keyword evidence="12" id="KW-1185">Reference proteome</keyword>
<comment type="caution">
    <text evidence="11">The sequence shown here is derived from an EMBL/GenBank/DDBJ whole genome shotgun (WGS) entry which is preliminary data.</text>
</comment>
<sequence>MNAARIWGLAVSCFLLISTQGCANSQDIQNMAYVTAIGIDYVNGRYVSYVQVLNFVNVARTENLPQGTKVPVWVGKGDGDTVSGSLSAINATSQLRLYWGHVKAVILTENLLRKGVLETYQALNRYREVRYNILMYGTKEKLDDVLIQKSILNLPPLDSIVFTAAQMNSQKTYIIPISSNRIIAELNEPGEPCMLPSITIDRNNWTEDKKTKTMFDINGAYFFKNHIMNNWMSAEDLKGARWMEYKLDQTPVRIPKQGPPVAVVMMAHPKLSVEPVGSGDSSQFNMKVNVKGFVIELIKTTSITALEDQTREVIRDEIETTYRKALKAKCDPFKLQQTLYREKPATFRKLKEKQPFFLHEDSIREIKINVHLRSTGKYKGKTE</sequence>
<evidence type="ECO:0008006" key="13">
    <source>
        <dbReference type="Google" id="ProtNLM"/>
    </source>
</evidence>
<keyword evidence="4 8" id="KW-0732">Signal</keyword>
<reference evidence="11" key="1">
    <citation type="journal article" date="2014" name="Int. J. Syst. Evol. Microbiol.">
        <title>Complete genome sequence of Corynebacterium casei LMG S-19264T (=DSM 44701T), isolated from a smear-ripened cheese.</title>
        <authorList>
            <consortium name="US DOE Joint Genome Institute (JGI-PGF)"/>
            <person name="Walter F."/>
            <person name="Albersmeier A."/>
            <person name="Kalinowski J."/>
            <person name="Ruckert C."/>
        </authorList>
    </citation>
    <scope>NUCLEOTIDE SEQUENCE</scope>
    <source>
        <strain evidence="11">CGMCC 1.15178</strain>
    </source>
</reference>
<evidence type="ECO:0000313" key="12">
    <source>
        <dbReference type="Proteomes" id="UP000612456"/>
    </source>
</evidence>
<dbReference type="RefSeq" id="WP_188990641.1">
    <property type="nucleotide sequence ID" value="NZ_BMHP01000001.1"/>
</dbReference>
<evidence type="ECO:0000256" key="3">
    <source>
        <dbReference type="ARBA" id="ARBA00022544"/>
    </source>
</evidence>
<evidence type="ECO:0000313" key="11">
    <source>
        <dbReference type="EMBL" id="GGD58531.1"/>
    </source>
</evidence>
<evidence type="ECO:0000256" key="7">
    <source>
        <dbReference type="ARBA" id="ARBA00023288"/>
    </source>
</evidence>
<keyword evidence="7" id="KW-0449">Lipoprotein</keyword>
<evidence type="ECO:0000256" key="1">
    <source>
        <dbReference type="ARBA" id="ARBA00004635"/>
    </source>
</evidence>
<feature type="domain" description="Spore germination protein N-terminal" evidence="10">
    <location>
        <begin position="25"/>
        <end position="199"/>
    </location>
</feature>
<dbReference type="InterPro" id="IPR038501">
    <property type="entry name" value="Spore_GerAC_C_sf"/>
</dbReference>
<keyword evidence="5" id="KW-0472">Membrane</keyword>
<evidence type="ECO:0000259" key="10">
    <source>
        <dbReference type="Pfam" id="PF25198"/>
    </source>
</evidence>
<dbReference type="PANTHER" id="PTHR35789">
    <property type="entry name" value="SPORE GERMINATION PROTEIN B3"/>
    <property type="match status" value="1"/>
</dbReference>
<accession>A0A917DQ58</accession>
<name>A0A917DQ58_9BACL</name>
<dbReference type="Proteomes" id="UP000612456">
    <property type="component" value="Unassembled WGS sequence"/>
</dbReference>
<dbReference type="InterPro" id="IPR008844">
    <property type="entry name" value="Spore_GerAC-like"/>
</dbReference>
<dbReference type="Pfam" id="PF25198">
    <property type="entry name" value="Spore_GerAC_N"/>
    <property type="match status" value="1"/>
</dbReference>
<dbReference type="PANTHER" id="PTHR35789:SF1">
    <property type="entry name" value="SPORE GERMINATION PROTEIN B3"/>
    <property type="match status" value="1"/>
</dbReference>
<dbReference type="AlphaFoldDB" id="A0A917DQ58"/>
<dbReference type="GO" id="GO:0009847">
    <property type="term" value="P:spore germination"/>
    <property type="evidence" value="ECO:0007669"/>
    <property type="project" value="InterPro"/>
</dbReference>
<dbReference type="EMBL" id="BMHP01000001">
    <property type="protein sequence ID" value="GGD58531.1"/>
    <property type="molecule type" value="Genomic_DNA"/>
</dbReference>
<dbReference type="InterPro" id="IPR057336">
    <property type="entry name" value="GerAC_N"/>
</dbReference>
<gene>
    <name evidence="11" type="ORF">GCM10010911_15420</name>
</gene>
<evidence type="ECO:0000256" key="8">
    <source>
        <dbReference type="SAM" id="SignalP"/>
    </source>
</evidence>
<organism evidence="11 12">
    <name type="scientific">Paenibacillus nasutitermitis</name>
    <dbReference type="NCBI Taxonomy" id="1652958"/>
    <lineage>
        <taxon>Bacteria</taxon>
        <taxon>Bacillati</taxon>
        <taxon>Bacillota</taxon>
        <taxon>Bacilli</taxon>
        <taxon>Bacillales</taxon>
        <taxon>Paenibacillaceae</taxon>
        <taxon>Paenibacillus</taxon>
    </lineage>
</organism>
<evidence type="ECO:0000256" key="2">
    <source>
        <dbReference type="ARBA" id="ARBA00007886"/>
    </source>
</evidence>
<reference evidence="11" key="2">
    <citation type="submission" date="2020-09" db="EMBL/GenBank/DDBJ databases">
        <authorList>
            <person name="Sun Q."/>
            <person name="Zhou Y."/>
        </authorList>
    </citation>
    <scope>NUCLEOTIDE SEQUENCE</scope>
    <source>
        <strain evidence="11">CGMCC 1.15178</strain>
    </source>
</reference>
<evidence type="ECO:0000259" key="9">
    <source>
        <dbReference type="Pfam" id="PF05504"/>
    </source>
</evidence>
<keyword evidence="6" id="KW-0564">Palmitate</keyword>
<dbReference type="Gene3D" id="3.30.300.210">
    <property type="entry name" value="Nutrient germinant receptor protein C, domain 3"/>
    <property type="match status" value="1"/>
</dbReference>
<keyword evidence="3" id="KW-0309">Germination</keyword>
<dbReference type="PROSITE" id="PS51257">
    <property type="entry name" value="PROKAR_LIPOPROTEIN"/>
    <property type="match status" value="1"/>
</dbReference>
<comment type="subcellular location">
    <subcellularLocation>
        <location evidence="1">Membrane</location>
        <topology evidence="1">Lipid-anchor</topology>
    </subcellularLocation>
</comment>
<comment type="similarity">
    <text evidence="2">Belongs to the GerABKC lipoprotein family.</text>
</comment>
<dbReference type="Pfam" id="PF05504">
    <property type="entry name" value="Spore_GerAC"/>
    <property type="match status" value="1"/>
</dbReference>
<dbReference type="InterPro" id="IPR046953">
    <property type="entry name" value="Spore_GerAC-like_C"/>
</dbReference>
<feature type="signal peptide" evidence="8">
    <location>
        <begin position="1"/>
        <end position="23"/>
    </location>
</feature>
<evidence type="ECO:0000256" key="4">
    <source>
        <dbReference type="ARBA" id="ARBA00022729"/>
    </source>
</evidence>
<protein>
    <recommendedName>
        <fullName evidence="13">Germination protein, Ger(X)C family</fullName>
    </recommendedName>
</protein>